<dbReference type="Gene3D" id="2.60.40.3690">
    <property type="match status" value="1"/>
</dbReference>
<dbReference type="Gene3D" id="2.60.40.2580">
    <property type="match status" value="1"/>
</dbReference>
<keyword evidence="3" id="KW-0732">Signal</keyword>
<feature type="domain" description="Major fimbrial subunit protein N-terminal" evidence="5">
    <location>
        <begin position="33"/>
        <end position="184"/>
    </location>
</feature>
<dbReference type="EMBL" id="CYXP01000002">
    <property type="protein sequence ID" value="CUM94877.1"/>
    <property type="molecule type" value="Genomic_DNA"/>
</dbReference>
<dbReference type="InterPro" id="IPR029141">
    <property type="entry name" value="FimA_N"/>
</dbReference>
<accession>A0A173SYS9</accession>
<gene>
    <name evidence="7" type="ORF">ERS852429_01250</name>
</gene>
<evidence type="ECO:0000256" key="4">
    <source>
        <dbReference type="ARBA" id="ARBA00023263"/>
    </source>
</evidence>
<dbReference type="Pfam" id="PF06321">
    <property type="entry name" value="P_gingi_FimA"/>
    <property type="match status" value="1"/>
</dbReference>
<keyword evidence="4" id="KW-0281">Fimbrium</keyword>
<dbReference type="InterPro" id="IPR049370">
    <property type="entry name" value="Fim1C-like_C"/>
</dbReference>
<organism evidence="7 8">
    <name type="scientific">Parabacteroides distasonis</name>
    <dbReference type="NCBI Taxonomy" id="823"/>
    <lineage>
        <taxon>Bacteria</taxon>
        <taxon>Pseudomonadati</taxon>
        <taxon>Bacteroidota</taxon>
        <taxon>Bacteroidia</taxon>
        <taxon>Bacteroidales</taxon>
        <taxon>Tannerellaceae</taxon>
        <taxon>Parabacteroides</taxon>
    </lineage>
</organism>
<sequence>MKLLANIFLSGLAILACVSCSKDEDPVLPLEGAKLSVAVKASGTATKAYNPNDVNELEGEAYINNLAVVVFNETGTELLGYKWEALSGAEHSAIIADVPTTKAVRARIIVLANVPRDLLSTVSTYDEFQTRLIDLSSQSQTNLTMSSQVIVTKSALSEEDNYLGYTDLGDQNVDGISDPILLTRVAARIDLVNISTRFAGTPFAGREVRIDAVGIYNMKTKSYYFSEADWGETEAPDAVRNSEDTSFEDLLVNDGTSISNTPFVHYVMENMKSDDHTMIAVKATLRGNSSYQDHTKIFTAVINAGGLQNGYDHNFIRRNYVYRLRIYFDGESFDNIPVTPDPGPGPDPEPEVDTNLNIAVQVVGWGPVMQHPVID</sequence>
<evidence type="ECO:0000259" key="6">
    <source>
        <dbReference type="Pfam" id="PF21489"/>
    </source>
</evidence>
<dbReference type="RefSeq" id="WP_044546164.1">
    <property type="nucleotide sequence ID" value="NZ_CDRH01000524.1"/>
</dbReference>
<dbReference type="AlphaFoldDB" id="A0A173SYS9"/>
<evidence type="ECO:0000256" key="1">
    <source>
        <dbReference type="ARBA" id="ARBA00004561"/>
    </source>
</evidence>
<reference evidence="7 8" key="1">
    <citation type="submission" date="2015-09" db="EMBL/GenBank/DDBJ databases">
        <authorList>
            <consortium name="Pathogen Informatics"/>
        </authorList>
    </citation>
    <scope>NUCLEOTIDE SEQUENCE [LARGE SCALE GENOMIC DNA]</scope>
    <source>
        <strain evidence="7 8">2789STDY5608872</strain>
    </source>
</reference>
<proteinExistence type="inferred from homology"/>
<dbReference type="Proteomes" id="UP000095591">
    <property type="component" value="Unassembled WGS sequence"/>
</dbReference>
<evidence type="ECO:0000256" key="3">
    <source>
        <dbReference type="ARBA" id="ARBA00022729"/>
    </source>
</evidence>
<dbReference type="Pfam" id="PF21489">
    <property type="entry name" value="Fim1C-like_C"/>
    <property type="match status" value="1"/>
</dbReference>
<name>A0A173SYS9_PARDI</name>
<protein>
    <submittedName>
        <fullName evidence="7">Major fimbrial subunit protein (FimA)</fullName>
    </submittedName>
</protein>
<feature type="domain" description="Fimbrium tip subunit Fim1C-like C-terminal" evidence="6">
    <location>
        <begin position="185"/>
        <end position="365"/>
    </location>
</feature>
<evidence type="ECO:0000313" key="7">
    <source>
        <dbReference type="EMBL" id="CUM94877.1"/>
    </source>
</evidence>
<dbReference type="GO" id="GO:0009289">
    <property type="term" value="C:pilus"/>
    <property type="evidence" value="ECO:0007669"/>
    <property type="project" value="UniProtKB-SubCell"/>
</dbReference>
<evidence type="ECO:0000313" key="8">
    <source>
        <dbReference type="Proteomes" id="UP000095591"/>
    </source>
</evidence>
<comment type="subcellular location">
    <subcellularLocation>
        <location evidence="1">Fimbrium</location>
    </subcellularLocation>
</comment>
<evidence type="ECO:0000259" key="5">
    <source>
        <dbReference type="Pfam" id="PF06321"/>
    </source>
</evidence>
<comment type="similarity">
    <text evidence="2">Belongs to the bacteroidetes fimbrillin superfamily. FimA/Mfa1 family.</text>
</comment>
<dbReference type="PROSITE" id="PS51257">
    <property type="entry name" value="PROKAR_LIPOPROTEIN"/>
    <property type="match status" value="1"/>
</dbReference>
<evidence type="ECO:0000256" key="2">
    <source>
        <dbReference type="ARBA" id="ARBA00006011"/>
    </source>
</evidence>